<sequence length="118" mass="12624">MPSGRTACWTAGVVSGILHLAEQTPPTPYGPSTALPDEQFNLYTHCGINGAMIHGVWWQATTPLSDGNGNPPPGWGNPSEDGVPHFLDSGSVVSRMSNPDLTVKLERITSTDYPFRCS</sequence>
<reference evidence="2" key="1">
    <citation type="submission" date="2020-05" db="EMBL/GenBank/DDBJ databases">
        <authorList>
            <person name="Chiriac C."/>
            <person name="Salcher M."/>
            <person name="Ghai R."/>
            <person name="Kavagutti S V."/>
        </authorList>
    </citation>
    <scope>NUCLEOTIDE SEQUENCE</scope>
</reference>
<proteinExistence type="predicted"/>
<dbReference type="EMBL" id="CAFAAI010000122">
    <property type="protein sequence ID" value="CAB4797243.1"/>
    <property type="molecule type" value="Genomic_DNA"/>
</dbReference>
<gene>
    <name evidence="2" type="ORF">UFOPK2992_00810</name>
</gene>
<dbReference type="AlphaFoldDB" id="A0A6J6XN39"/>
<accession>A0A6J6XN39</accession>
<protein>
    <submittedName>
        <fullName evidence="2">Unannotated protein</fullName>
    </submittedName>
</protein>
<name>A0A6J6XN39_9ZZZZ</name>
<feature type="region of interest" description="Disordered" evidence="1">
    <location>
        <begin position="64"/>
        <end position="83"/>
    </location>
</feature>
<evidence type="ECO:0000256" key="1">
    <source>
        <dbReference type="SAM" id="MobiDB-lite"/>
    </source>
</evidence>
<evidence type="ECO:0000313" key="2">
    <source>
        <dbReference type="EMBL" id="CAB4797243.1"/>
    </source>
</evidence>
<organism evidence="2">
    <name type="scientific">freshwater metagenome</name>
    <dbReference type="NCBI Taxonomy" id="449393"/>
    <lineage>
        <taxon>unclassified sequences</taxon>
        <taxon>metagenomes</taxon>
        <taxon>ecological metagenomes</taxon>
    </lineage>
</organism>